<keyword evidence="4 11" id="KW-0328">Glycosyltransferase</keyword>
<dbReference type="eggNOG" id="KOG1192">
    <property type="taxonomic scope" value="Eukaryota"/>
</dbReference>
<evidence type="ECO:0000256" key="10">
    <source>
        <dbReference type="ARBA" id="ARBA00047475"/>
    </source>
</evidence>
<keyword evidence="8 12" id="KW-1133">Transmembrane helix</keyword>
<gene>
    <name evidence="13" type="ORF">CAEBREN_32548</name>
</gene>
<comment type="similarity">
    <text evidence="2 11">Belongs to the UDP-glycosyltransferase family.</text>
</comment>
<evidence type="ECO:0000256" key="8">
    <source>
        <dbReference type="ARBA" id="ARBA00022989"/>
    </source>
</evidence>
<dbReference type="EC" id="2.4.1.17" evidence="3"/>
<dbReference type="PROSITE" id="PS00375">
    <property type="entry name" value="UDPGT"/>
    <property type="match status" value="1"/>
</dbReference>
<dbReference type="GO" id="GO:0015020">
    <property type="term" value="F:glucuronosyltransferase activity"/>
    <property type="evidence" value="ECO:0007669"/>
    <property type="project" value="UniProtKB-EC"/>
</dbReference>
<dbReference type="OrthoDB" id="5835829at2759"/>
<keyword evidence="14" id="KW-1185">Reference proteome</keyword>
<evidence type="ECO:0000256" key="7">
    <source>
        <dbReference type="ARBA" id="ARBA00022729"/>
    </source>
</evidence>
<dbReference type="InterPro" id="IPR050271">
    <property type="entry name" value="UDP-glycosyltransferase"/>
</dbReference>
<proteinExistence type="inferred from homology"/>
<dbReference type="EMBL" id="GL379791">
    <property type="protein sequence ID" value="EGT52066.1"/>
    <property type="molecule type" value="Genomic_DNA"/>
</dbReference>
<keyword evidence="9 12" id="KW-0472">Membrane</keyword>
<evidence type="ECO:0000256" key="6">
    <source>
        <dbReference type="ARBA" id="ARBA00022692"/>
    </source>
</evidence>
<evidence type="ECO:0000256" key="2">
    <source>
        <dbReference type="ARBA" id="ARBA00009995"/>
    </source>
</evidence>
<evidence type="ECO:0000256" key="1">
    <source>
        <dbReference type="ARBA" id="ARBA00004167"/>
    </source>
</evidence>
<organism evidence="14">
    <name type="scientific">Caenorhabditis brenneri</name>
    <name type="common">Nematode worm</name>
    <dbReference type="NCBI Taxonomy" id="135651"/>
    <lineage>
        <taxon>Eukaryota</taxon>
        <taxon>Metazoa</taxon>
        <taxon>Ecdysozoa</taxon>
        <taxon>Nematoda</taxon>
        <taxon>Chromadorea</taxon>
        <taxon>Rhabditida</taxon>
        <taxon>Rhabditina</taxon>
        <taxon>Rhabditomorpha</taxon>
        <taxon>Rhabditoidea</taxon>
        <taxon>Rhabditidae</taxon>
        <taxon>Peloderinae</taxon>
        <taxon>Caenorhabditis</taxon>
    </lineage>
</organism>
<evidence type="ECO:0000256" key="11">
    <source>
        <dbReference type="RuleBase" id="RU003718"/>
    </source>
</evidence>
<dbReference type="PANTHER" id="PTHR48043:SF145">
    <property type="entry name" value="FI06409P-RELATED"/>
    <property type="match status" value="1"/>
</dbReference>
<dbReference type="AlphaFoldDB" id="G0ME96"/>
<dbReference type="GO" id="GO:0016020">
    <property type="term" value="C:membrane"/>
    <property type="evidence" value="ECO:0007669"/>
    <property type="project" value="UniProtKB-SubCell"/>
</dbReference>
<feature type="transmembrane region" description="Helical" evidence="12">
    <location>
        <begin position="509"/>
        <end position="528"/>
    </location>
</feature>
<evidence type="ECO:0000256" key="3">
    <source>
        <dbReference type="ARBA" id="ARBA00012544"/>
    </source>
</evidence>
<dbReference type="Proteomes" id="UP000008068">
    <property type="component" value="Unassembled WGS sequence"/>
</dbReference>
<dbReference type="InterPro" id="IPR002213">
    <property type="entry name" value="UDP_glucos_trans"/>
</dbReference>
<dbReference type="PANTHER" id="PTHR48043">
    <property type="entry name" value="EG:EG0003.4 PROTEIN-RELATED"/>
    <property type="match status" value="1"/>
</dbReference>
<evidence type="ECO:0000256" key="12">
    <source>
        <dbReference type="SAM" id="Phobius"/>
    </source>
</evidence>
<evidence type="ECO:0000256" key="5">
    <source>
        <dbReference type="ARBA" id="ARBA00022679"/>
    </source>
</evidence>
<name>G0ME96_CAEBE</name>
<accession>G0ME96</accession>
<dbReference type="STRING" id="135651.G0ME96"/>
<dbReference type="Pfam" id="PF00201">
    <property type="entry name" value="UDPGT"/>
    <property type="match status" value="1"/>
</dbReference>
<dbReference type="Gene3D" id="3.40.50.2000">
    <property type="entry name" value="Glycogen Phosphorylase B"/>
    <property type="match status" value="1"/>
</dbReference>
<dbReference type="InParanoid" id="G0ME96"/>
<dbReference type="HOGENOM" id="CLU_012949_1_3_1"/>
<evidence type="ECO:0000313" key="13">
    <source>
        <dbReference type="EMBL" id="EGT52066.1"/>
    </source>
</evidence>
<protein>
    <recommendedName>
        <fullName evidence="3">glucuronosyltransferase</fullName>
        <ecNumber evidence="3">2.4.1.17</ecNumber>
    </recommendedName>
</protein>
<dbReference type="CDD" id="cd03784">
    <property type="entry name" value="GT1_Gtf-like"/>
    <property type="match status" value="1"/>
</dbReference>
<dbReference type="InterPro" id="IPR035595">
    <property type="entry name" value="UDP_glycos_trans_CS"/>
</dbReference>
<sequence length="546" mass="61500">MRIIISFLYLFTAVAAYKYVIFVPNLANSQVQFSTRVAEVLANGGHDVTMLFINHLSDFKTDVKIPKGVKSEFFLSNHVLKTVMFLAHHLNAIVDGVTKQSMEKDQAMTIFKDAGLSDIPSTIAMFSRMGNMFQEGCRLTIRNKEFMNWLENEKFDVAYAHIISTCPLGLIHQAKIPSWAYLSSGGLIEFVAHAVGVPIIPSYVPPMMMESHDEMGFFFRTKSFIGHVLMGFLHRRMSADAETQIFREELKDPNFPHTMDIAGKCPLVIVNTNEIYDLPRPTLAKVVNIGGLGVGFDSAKPLTTEFKKIVDTGKGLIVFSFGSVAAAHEMPLAWKNSILEAFASFPDYQFVMRYVADDLNDRLPKNVHLFKWLPQKDLLLQNKTKAFITHGGYNSMQEAISAGVPLVTIALFGDQPKNAKVAKKHGFAVNVQKGTLSKETIVEALKEVIENDSYKQKVSRLSAMVRAQPMKPAERLLKWSEFLAEFEQLDNLEPAGQKLNFFQYHSLDVIGFLSVVIFLVFYVIFRILKALIRRFCCRIAGKKKTE</sequence>
<dbReference type="FunFam" id="3.40.50.2000:FF:000021">
    <property type="entry name" value="UDP-glucuronosyltransferase"/>
    <property type="match status" value="1"/>
</dbReference>
<evidence type="ECO:0000256" key="4">
    <source>
        <dbReference type="ARBA" id="ARBA00022676"/>
    </source>
</evidence>
<dbReference type="SUPFAM" id="SSF53756">
    <property type="entry name" value="UDP-Glycosyltransferase/glycogen phosphorylase"/>
    <property type="match status" value="1"/>
</dbReference>
<comment type="catalytic activity">
    <reaction evidence="10">
        <text>glucuronate acceptor + UDP-alpha-D-glucuronate = acceptor beta-D-glucuronoside + UDP + H(+)</text>
        <dbReference type="Rhea" id="RHEA:21032"/>
        <dbReference type="ChEBI" id="CHEBI:15378"/>
        <dbReference type="ChEBI" id="CHEBI:58052"/>
        <dbReference type="ChEBI" id="CHEBI:58223"/>
        <dbReference type="ChEBI" id="CHEBI:132367"/>
        <dbReference type="ChEBI" id="CHEBI:132368"/>
        <dbReference type="EC" id="2.4.1.17"/>
    </reaction>
</comment>
<comment type="subcellular location">
    <subcellularLocation>
        <location evidence="1">Membrane</location>
        <topology evidence="1">Single-pass membrane protein</topology>
    </subcellularLocation>
</comment>
<evidence type="ECO:0000313" key="14">
    <source>
        <dbReference type="Proteomes" id="UP000008068"/>
    </source>
</evidence>
<reference evidence="14" key="1">
    <citation type="submission" date="2011-07" db="EMBL/GenBank/DDBJ databases">
        <authorList>
            <consortium name="Caenorhabditis brenneri Sequencing and Analysis Consortium"/>
            <person name="Wilson R.K."/>
        </authorList>
    </citation>
    <scope>NUCLEOTIDE SEQUENCE [LARGE SCALE GENOMIC DNA]</scope>
    <source>
        <strain evidence="14">PB2801</strain>
    </source>
</reference>
<evidence type="ECO:0000256" key="9">
    <source>
        <dbReference type="ARBA" id="ARBA00023136"/>
    </source>
</evidence>
<keyword evidence="5 11" id="KW-0808">Transferase</keyword>
<keyword evidence="6 12" id="KW-0812">Transmembrane</keyword>
<keyword evidence="7" id="KW-0732">Signal</keyword>